<reference evidence="1 2" key="1">
    <citation type="submission" date="2018-02" db="EMBL/GenBank/DDBJ databases">
        <title>Comparative genomes isolates from brazilian mangrove.</title>
        <authorList>
            <person name="Araujo J.E."/>
            <person name="Taketani R.G."/>
            <person name="Silva M.C.P."/>
            <person name="Loureco M.V."/>
            <person name="Andreote F.D."/>
        </authorList>
    </citation>
    <scope>NUCLEOTIDE SEQUENCE [LARGE SCALE GENOMIC DNA]</scope>
    <source>
        <strain evidence="1 2">HEX-2 MGV</strain>
    </source>
</reference>
<evidence type="ECO:0000313" key="2">
    <source>
        <dbReference type="Proteomes" id="UP000240009"/>
    </source>
</evidence>
<name>A0A2S8F2J6_9BACT</name>
<dbReference type="EMBL" id="PUIA01000068">
    <property type="protein sequence ID" value="PQO26363.1"/>
    <property type="molecule type" value="Genomic_DNA"/>
</dbReference>
<organism evidence="1 2">
    <name type="scientific">Blastopirellula marina</name>
    <dbReference type="NCBI Taxonomy" id="124"/>
    <lineage>
        <taxon>Bacteria</taxon>
        <taxon>Pseudomonadati</taxon>
        <taxon>Planctomycetota</taxon>
        <taxon>Planctomycetia</taxon>
        <taxon>Pirellulales</taxon>
        <taxon>Pirellulaceae</taxon>
        <taxon>Blastopirellula</taxon>
    </lineage>
</organism>
<accession>A0A2S8F2J6</accession>
<dbReference type="AlphaFoldDB" id="A0A2S8F2J6"/>
<protein>
    <submittedName>
        <fullName evidence="1">Uncharacterized protein</fullName>
    </submittedName>
</protein>
<sequence>MFFLKTRLRAINISLGMVFGAAESVGLFTITPNLSIRFDLTTFDPCRPVFSIRCPVEGNAELGWYVLLFHFIELRNEYESD</sequence>
<proteinExistence type="predicted"/>
<comment type="caution">
    <text evidence="1">The sequence shown here is derived from an EMBL/GenBank/DDBJ whole genome shotgun (WGS) entry which is preliminary data.</text>
</comment>
<evidence type="ECO:0000313" key="1">
    <source>
        <dbReference type="EMBL" id="PQO26363.1"/>
    </source>
</evidence>
<dbReference type="Proteomes" id="UP000240009">
    <property type="component" value="Unassembled WGS sequence"/>
</dbReference>
<gene>
    <name evidence="1" type="ORF">C5Y96_20205</name>
</gene>